<keyword evidence="4" id="KW-1185">Reference proteome</keyword>
<dbReference type="STRING" id="1070870.SAMN05444351_1579"/>
<organism evidence="3 4">
    <name type="scientific">Geodermatophilus nigrescens</name>
    <dbReference type="NCBI Taxonomy" id="1070870"/>
    <lineage>
        <taxon>Bacteria</taxon>
        <taxon>Bacillati</taxon>
        <taxon>Actinomycetota</taxon>
        <taxon>Actinomycetes</taxon>
        <taxon>Geodermatophilales</taxon>
        <taxon>Geodermatophilaceae</taxon>
        <taxon>Geodermatophilus</taxon>
    </lineage>
</organism>
<keyword evidence="2" id="KW-0472">Membrane</keyword>
<feature type="transmembrane region" description="Helical" evidence="2">
    <location>
        <begin position="101"/>
        <end position="123"/>
    </location>
</feature>
<dbReference type="AlphaFoldDB" id="A0A1M5HG08"/>
<evidence type="ECO:0000256" key="1">
    <source>
        <dbReference type="SAM" id="MobiDB-lite"/>
    </source>
</evidence>
<evidence type="ECO:0000256" key="2">
    <source>
        <dbReference type="SAM" id="Phobius"/>
    </source>
</evidence>
<gene>
    <name evidence="3" type="ORF">SAMN05444351_1579</name>
</gene>
<feature type="compositionally biased region" description="Low complexity" evidence="1">
    <location>
        <begin position="209"/>
        <end position="224"/>
    </location>
</feature>
<feature type="transmembrane region" description="Helical" evidence="2">
    <location>
        <begin position="21"/>
        <end position="43"/>
    </location>
</feature>
<reference evidence="3 4" key="1">
    <citation type="submission" date="2016-11" db="EMBL/GenBank/DDBJ databases">
        <authorList>
            <person name="Jaros S."/>
            <person name="Januszkiewicz K."/>
            <person name="Wedrychowicz H."/>
        </authorList>
    </citation>
    <scope>NUCLEOTIDE SEQUENCE [LARGE SCALE GENOMIC DNA]</scope>
    <source>
        <strain evidence="3 4">DSM 45408</strain>
    </source>
</reference>
<proteinExistence type="predicted"/>
<protein>
    <submittedName>
        <fullName evidence="3">Uncharacterized protein</fullName>
    </submittedName>
</protein>
<accession>A0A1M5HG08</accession>
<dbReference type="RefSeq" id="WP_073419666.1">
    <property type="nucleotide sequence ID" value="NZ_FQVX01000002.1"/>
</dbReference>
<sequence>MRLYAARPDHRLRQLLADAGLLAWVVLWVVVARTVHGAVLVLAEPGRAVEDLGSSVADSMGSAADAAQDVPVVGDELSSPFDALGDAAGSVRGAGQAAQDAVGTLAFVLAVVLVVLPVCWALLRWLPWRLGWIREATAVTRLAGGRHPDLHLLAARAVATAPLPRLAALPPGTGEAWRAGDPAAVRALAALEAGRLGLRLPAPDGPGSGATTPGPGATAPPFSG</sequence>
<keyword evidence="2" id="KW-1133">Transmembrane helix</keyword>
<dbReference type="OrthoDB" id="5198533at2"/>
<name>A0A1M5HG08_9ACTN</name>
<evidence type="ECO:0000313" key="3">
    <source>
        <dbReference type="EMBL" id="SHG14873.1"/>
    </source>
</evidence>
<dbReference type="EMBL" id="FQVX01000002">
    <property type="protein sequence ID" value="SHG14873.1"/>
    <property type="molecule type" value="Genomic_DNA"/>
</dbReference>
<keyword evidence="2" id="KW-0812">Transmembrane</keyword>
<dbReference type="Proteomes" id="UP000184471">
    <property type="component" value="Unassembled WGS sequence"/>
</dbReference>
<feature type="region of interest" description="Disordered" evidence="1">
    <location>
        <begin position="201"/>
        <end position="224"/>
    </location>
</feature>
<evidence type="ECO:0000313" key="4">
    <source>
        <dbReference type="Proteomes" id="UP000184471"/>
    </source>
</evidence>